<dbReference type="CDD" id="cd19978">
    <property type="entry name" value="PBP1_ABC_ligand_binding-like"/>
    <property type="match status" value="1"/>
</dbReference>
<organism evidence="4 5">
    <name type="scientific">Marinomonas pontica</name>
    <dbReference type="NCBI Taxonomy" id="264739"/>
    <lineage>
        <taxon>Bacteria</taxon>
        <taxon>Pseudomonadati</taxon>
        <taxon>Pseudomonadota</taxon>
        <taxon>Gammaproteobacteria</taxon>
        <taxon>Oceanospirillales</taxon>
        <taxon>Oceanospirillaceae</taxon>
        <taxon>Marinomonas</taxon>
    </lineage>
</organism>
<proteinExistence type="inferred from homology"/>
<keyword evidence="2" id="KW-0732">Signal</keyword>
<reference evidence="4 5" key="1">
    <citation type="submission" date="2023-01" db="EMBL/GenBank/DDBJ databases">
        <title>Complete genome sequence of Marinomonas pontica strain 200518_36.</title>
        <authorList>
            <person name="Ueki S."/>
            <person name="Gajardo G."/>
            <person name="Maruyama F."/>
        </authorList>
    </citation>
    <scope>NUCLEOTIDE SEQUENCE [LARGE SCALE GENOMIC DNA]</scope>
    <source>
        <strain evidence="4 5">200518_36</strain>
    </source>
</reference>
<dbReference type="EMBL" id="AP027271">
    <property type="protein sequence ID" value="BDX01493.1"/>
    <property type="molecule type" value="Genomic_DNA"/>
</dbReference>
<dbReference type="PANTHER" id="PTHR47235:SF1">
    <property type="entry name" value="BLR6548 PROTEIN"/>
    <property type="match status" value="1"/>
</dbReference>
<dbReference type="Proteomes" id="UP001307608">
    <property type="component" value="Chromosome"/>
</dbReference>
<dbReference type="Gene3D" id="3.40.50.2300">
    <property type="match status" value="2"/>
</dbReference>
<dbReference type="InterPro" id="IPR028081">
    <property type="entry name" value="Leu-bd"/>
</dbReference>
<keyword evidence="5" id="KW-1185">Reference proteome</keyword>
<dbReference type="InterPro" id="IPR028082">
    <property type="entry name" value="Peripla_BP_I"/>
</dbReference>
<evidence type="ECO:0000259" key="3">
    <source>
        <dbReference type="Pfam" id="PF13458"/>
    </source>
</evidence>
<evidence type="ECO:0000313" key="4">
    <source>
        <dbReference type="EMBL" id="BDX01493.1"/>
    </source>
</evidence>
<dbReference type="Pfam" id="PF13458">
    <property type="entry name" value="Peripla_BP_6"/>
    <property type="match status" value="1"/>
</dbReference>
<evidence type="ECO:0000256" key="2">
    <source>
        <dbReference type="ARBA" id="ARBA00022729"/>
    </source>
</evidence>
<evidence type="ECO:0000256" key="1">
    <source>
        <dbReference type="ARBA" id="ARBA00010062"/>
    </source>
</evidence>
<feature type="domain" description="Leucine-binding protein" evidence="3">
    <location>
        <begin position="3"/>
        <end position="345"/>
    </location>
</feature>
<name>A0ABN6WKS0_9GAMM</name>
<evidence type="ECO:0000313" key="5">
    <source>
        <dbReference type="Proteomes" id="UP001307608"/>
    </source>
</evidence>
<dbReference type="SUPFAM" id="SSF53822">
    <property type="entry name" value="Periplasmic binding protein-like I"/>
    <property type="match status" value="1"/>
</dbReference>
<comment type="similarity">
    <text evidence="1">Belongs to the leucine-binding protein family.</text>
</comment>
<gene>
    <name evidence="4" type="primary">livK</name>
    <name evidence="4" type="ORF">MACH16_02410</name>
</gene>
<dbReference type="PANTHER" id="PTHR47235">
    <property type="entry name" value="BLR6548 PROTEIN"/>
    <property type="match status" value="1"/>
</dbReference>
<protein>
    <submittedName>
        <fullName evidence="4">Leucine/isoleucine/valine-binding protein</fullName>
    </submittedName>
</protein>
<accession>A0ABN6WKS0</accession>
<sequence length="367" mass="40461">MSGAFSGDNASMGEDFSAGAKAAFARFHDDTGRTIQLLTMDDAYEPRRVAPNVRTLIEEDLVNVLFGNIGTPTVTVSAPIALEDKTLLFAPVTGSSVIRPTTPDRYLINYRASYEEELTAVFDTLAAEFSLSQDDIALFNQQDMFGSASRQHLNKLINKHNIDPKNGLFQMEYSRNTLAVESAVADLLIHHPTPKVVFMVGSAGPSAKFIRLAREYGLDPLFVGISFMGSRRFEQLLQDIPARVLVTQVVPFFNDTSLPLVADFHRDMAQYSPQAELNSLSLEGYIAARIFIKPLPDVLPTDREKIIDGLESLGQFDLGIGVPLTLSPDEHQASHSVWLTELKDGKLKPVPFSKVPELYSNNASLLE</sequence>